<keyword evidence="1" id="KW-0233">DNA recombination</keyword>
<evidence type="ECO:0000259" key="2">
    <source>
        <dbReference type="Pfam" id="PF05970"/>
    </source>
</evidence>
<evidence type="ECO:0000313" key="3">
    <source>
        <dbReference type="Proteomes" id="UP000694867"/>
    </source>
</evidence>
<dbReference type="GO" id="GO:0016787">
    <property type="term" value="F:hydrolase activity"/>
    <property type="evidence" value="ECO:0007669"/>
    <property type="project" value="UniProtKB-KW"/>
</dbReference>
<gene>
    <name evidence="4" type="primary">LOC100901484</name>
</gene>
<keyword evidence="1" id="KW-0234">DNA repair</keyword>
<organism evidence="3 4">
    <name type="scientific">Galendromus occidentalis</name>
    <name type="common">western predatory mite</name>
    <dbReference type="NCBI Taxonomy" id="34638"/>
    <lineage>
        <taxon>Eukaryota</taxon>
        <taxon>Metazoa</taxon>
        <taxon>Ecdysozoa</taxon>
        <taxon>Arthropoda</taxon>
        <taxon>Chelicerata</taxon>
        <taxon>Arachnida</taxon>
        <taxon>Acari</taxon>
        <taxon>Parasitiformes</taxon>
        <taxon>Mesostigmata</taxon>
        <taxon>Gamasina</taxon>
        <taxon>Phytoseioidea</taxon>
        <taxon>Phytoseiidae</taxon>
        <taxon>Typhlodrominae</taxon>
        <taxon>Galendromus</taxon>
    </lineage>
</organism>
<sequence>MADDILNRVRRLRQDPELAFVPEIYNEALVSIEDLCLAIANKSLVQLGMHAPDRSALDTQDRDLVRGSDLDVGALAEFVETNVPLLLPEQLTAYKTIMSAIANRTGGLFFLDAPGGTGKTFLISLILATIRSRKHIASAIASSGIAAALLDGGRTAHSALKLPLNVQTIEMPTCNLTKNSGMGTVLRTCRIIIWDECKMAHKKSLEALDRSLRDFRDCQVPFGGALIMLSGDSRQTLPVIPRGTRADEINACLKQSTLWRHVQKLTLTTNMRVQLRHDTTAARFAAQLLDISSGRMPIDRSSQSITLPSDFCTMCSTKERLIQSVLPDIERNFRNRQWLSKRAILAAKSYDVNAMNLSIKNTIPGEA</sequence>
<dbReference type="PANTHER" id="PTHR10492">
    <property type="match status" value="1"/>
</dbReference>
<dbReference type="Pfam" id="PF05970">
    <property type="entry name" value="PIF1"/>
    <property type="match status" value="1"/>
</dbReference>
<dbReference type="GO" id="GO:0005524">
    <property type="term" value="F:ATP binding"/>
    <property type="evidence" value="ECO:0007669"/>
    <property type="project" value="UniProtKB-KW"/>
</dbReference>
<keyword evidence="1" id="KW-0067">ATP-binding</keyword>
<dbReference type="EC" id="5.6.2.3" evidence="1"/>
<evidence type="ECO:0000313" key="4">
    <source>
        <dbReference type="RefSeq" id="XP_003741051.1"/>
    </source>
</evidence>
<feature type="domain" description="DNA helicase Pif1-like DEAD-box helicase" evidence="2">
    <location>
        <begin position="88"/>
        <end position="297"/>
    </location>
</feature>
<reference evidence="4" key="1">
    <citation type="submission" date="2025-08" db="UniProtKB">
        <authorList>
            <consortium name="RefSeq"/>
        </authorList>
    </citation>
    <scope>IDENTIFICATION</scope>
</reference>
<keyword evidence="3" id="KW-1185">Reference proteome</keyword>
<dbReference type="RefSeq" id="XP_003741051.1">
    <property type="nucleotide sequence ID" value="XM_003741003.1"/>
</dbReference>
<dbReference type="GO" id="GO:0006281">
    <property type="term" value="P:DNA repair"/>
    <property type="evidence" value="ECO:0007669"/>
    <property type="project" value="UniProtKB-KW"/>
</dbReference>
<comment type="similarity">
    <text evidence="1">Belongs to the helicase family.</text>
</comment>
<dbReference type="PANTHER" id="PTHR10492:SF57">
    <property type="entry name" value="ATP-DEPENDENT DNA HELICASE"/>
    <property type="match status" value="1"/>
</dbReference>
<accession>A0AAJ6QNW8</accession>
<keyword evidence="1" id="KW-0347">Helicase</keyword>
<keyword evidence="1" id="KW-0227">DNA damage</keyword>
<dbReference type="AlphaFoldDB" id="A0AAJ6QNW8"/>
<dbReference type="Gene3D" id="3.40.50.300">
    <property type="entry name" value="P-loop containing nucleotide triphosphate hydrolases"/>
    <property type="match status" value="1"/>
</dbReference>
<dbReference type="GO" id="GO:0006310">
    <property type="term" value="P:DNA recombination"/>
    <property type="evidence" value="ECO:0007669"/>
    <property type="project" value="UniProtKB-KW"/>
</dbReference>
<dbReference type="InterPro" id="IPR027417">
    <property type="entry name" value="P-loop_NTPase"/>
</dbReference>
<dbReference type="SUPFAM" id="SSF52540">
    <property type="entry name" value="P-loop containing nucleoside triphosphate hydrolases"/>
    <property type="match status" value="1"/>
</dbReference>
<dbReference type="KEGG" id="goe:100901484"/>
<comment type="catalytic activity">
    <reaction evidence="1">
        <text>ATP + H2O = ADP + phosphate + H(+)</text>
        <dbReference type="Rhea" id="RHEA:13065"/>
        <dbReference type="ChEBI" id="CHEBI:15377"/>
        <dbReference type="ChEBI" id="CHEBI:15378"/>
        <dbReference type="ChEBI" id="CHEBI:30616"/>
        <dbReference type="ChEBI" id="CHEBI:43474"/>
        <dbReference type="ChEBI" id="CHEBI:456216"/>
        <dbReference type="EC" id="5.6.2.3"/>
    </reaction>
</comment>
<dbReference type="GO" id="GO:0043139">
    <property type="term" value="F:5'-3' DNA helicase activity"/>
    <property type="evidence" value="ECO:0007669"/>
    <property type="project" value="UniProtKB-EC"/>
</dbReference>
<proteinExistence type="inferred from homology"/>
<keyword evidence="1" id="KW-0547">Nucleotide-binding</keyword>
<comment type="cofactor">
    <cofactor evidence="1">
        <name>Mg(2+)</name>
        <dbReference type="ChEBI" id="CHEBI:18420"/>
    </cofactor>
</comment>
<name>A0AAJ6QNW8_9ACAR</name>
<evidence type="ECO:0000256" key="1">
    <source>
        <dbReference type="RuleBase" id="RU363044"/>
    </source>
</evidence>
<dbReference type="GeneID" id="100901484"/>
<dbReference type="Proteomes" id="UP000694867">
    <property type="component" value="Unplaced"/>
</dbReference>
<dbReference type="GO" id="GO:0000723">
    <property type="term" value="P:telomere maintenance"/>
    <property type="evidence" value="ECO:0007669"/>
    <property type="project" value="InterPro"/>
</dbReference>
<dbReference type="InterPro" id="IPR010285">
    <property type="entry name" value="DNA_helicase_pif1-like_DEAD"/>
</dbReference>
<keyword evidence="1" id="KW-0378">Hydrolase</keyword>
<protein>
    <recommendedName>
        <fullName evidence="1">ATP-dependent DNA helicase</fullName>
        <ecNumber evidence="1">5.6.2.3</ecNumber>
    </recommendedName>
</protein>